<gene>
    <name evidence="2" type="ORF">Tco_1070191</name>
</gene>
<reference evidence="2" key="2">
    <citation type="submission" date="2022-01" db="EMBL/GenBank/DDBJ databases">
        <authorList>
            <person name="Yamashiro T."/>
            <person name="Shiraishi A."/>
            <person name="Satake H."/>
            <person name="Nakayama K."/>
        </authorList>
    </citation>
    <scope>NUCLEOTIDE SEQUENCE</scope>
</reference>
<feature type="region of interest" description="Disordered" evidence="1">
    <location>
        <begin position="194"/>
        <end position="269"/>
    </location>
</feature>
<keyword evidence="3" id="KW-1185">Reference proteome</keyword>
<reference evidence="2" key="1">
    <citation type="journal article" date="2022" name="Int. J. Mol. Sci.">
        <title>Draft Genome of Tanacetum Coccineum: Genomic Comparison of Closely Related Tanacetum-Family Plants.</title>
        <authorList>
            <person name="Yamashiro T."/>
            <person name="Shiraishi A."/>
            <person name="Nakayama K."/>
            <person name="Satake H."/>
        </authorList>
    </citation>
    <scope>NUCLEOTIDE SEQUENCE</scope>
</reference>
<feature type="compositionally biased region" description="Basic and acidic residues" evidence="1">
    <location>
        <begin position="194"/>
        <end position="224"/>
    </location>
</feature>
<name>A0ABQ5HLV0_9ASTR</name>
<organism evidence="2 3">
    <name type="scientific">Tanacetum coccineum</name>
    <dbReference type="NCBI Taxonomy" id="301880"/>
    <lineage>
        <taxon>Eukaryota</taxon>
        <taxon>Viridiplantae</taxon>
        <taxon>Streptophyta</taxon>
        <taxon>Embryophyta</taxon>
        <taxon>Tracheophyta</taxon>
        <taxon>Spermatophyta</taxon>
        <taxon>Magnoliopsida</taxon>
        <taxon>eudicotyledons</taxon>
        <taxon>Gunneridae</taxon>
        <taxon>Pentapetalae</taxon>
        <taxon>asterids</taxon>
        <taxon>campanulids</taxon>
        <taxon>Asterales</taxon>
        <taxon>Asteraceae</taxon>
        <taxon>Asteroideae</taxon>
        <taxon>Anthemideae</taxon>
        <taxon>Anthemidinae</taxon>
        <taxon>Tanacetum</taxon>
    </lineage>
</organism>
<dbReference type="Proteomes" id="UP001151760">
    <property type="component" value="Unassembled WGS sequence"/>
</dbReference>
<proteinExistence type="predicted"/>
<feature type="compositionally biased region" description="Acidic residues" evidence="1">
    <location>
        <begin position="229"/>
        <end position="254"/>
    </location>
</feature>
<evidence type="ECO:0000313" key="2">
    <source>
        <dbReference type="EMBL" id="GJT88474.1"/>
    </source>
</evidence>
<dbReference type="EMBL" id="BQNB010019733">
    <property type="protein sequence ID" value="GJT88474.1"/>
    <property type="molecule type" value="Genomic_DNA"/>
</dbReference>
<accession>A0ABQ5HLV0</accession>
<evidence type="ECO:0000313" key="3">
    <source>
        <dbReference type="Proteomes" id="UP001151760"/>
    </source>
</evidence>
<protein>
    <submittedName>
        <fullName evidence="2">Uncharacterized protein</fullName>
    </submittedName>
</protein>
<evidence type="ECO:0000256" key="1">
    <source>
        <dbReference type="SAM" id="MobiDB-lite"/>
    </source>
</evidence>
<comment type="caution">
    <text evidence="2">The sequence shown here is derived from an EMBL/GenBank/DDBJ whole genome shotgun (WGS) entry which is preliminary data.</text>
</comment>
<sequence length="269" mass="29643">MDITKAEQIALDDALVAPANRLKIGKCNLRLSSDLKVKKKVTLQREFWSTASVHNGQLDSDDITQKLIVHLLRTSPPPAQCFNYALKSVIQNIDDPPFGQELLTFLFNSFGACIKKRNVGLCLSSMARTLLSVANQTRRKQPTTGLETLSDIALTETEQLKIAIKRSRIQTHSSQASGSGDGVDILSKVPDEQVHEKTGTNEGAGDKPEVPDVSEHHSNSKEESWTFSDGDDDDEDDDANKDSDAHDDDEDDDANNGSDAMMMMMQIIR</sequence>